<dbReference type="AlphaFoldDB" id="A0A918U9E7"/>
<evidence type="ECO:0000313" key="6">
    <source>
        <dbReference type="EMBL" id="GGY13253.1"/>
    </source>
</evidence>
<comment type="catalytic activity">
    <reaction evidence="2 4">
        <text>L-methionyl-[protein] + [thioredoxin]-disulfide + H2O = L-methionyl-(S)-S-oxide-[protein] + [thioredoxin]-dithiol</text>
        <dbReference type="Rhea" id="RHEA:14217"/>
        <dbReference type="Rhea" id="RHEA-COMP:10698"/>
        <dbReference type="Rhea" id="RHEA-COMP:10700"/>
        <dbReference type="Rhea" id="RHEA-COMP:12313"/>
        <dbReference type="Rhea" id="RHEA-COMP:12315"/>
        <dbReference type="ChEBI" id="CHEBI:15377"/>
        <dbReference type="ChEBI" id="CHEBI:16044"/>
        <dbReference type="ChEBI" id="CHEBI:29950"/>
        <dbReference type="ChEBI" id="CHEBI:44120"/>
        <dbReference type="ChEBI" id="CHEBI:50058"/>
        <dbReference type="EC" id="1.8.4.11"/>
    </reaction>
</comment>
<dbReference type="InterPro" id="IPR002569">
    <property type="entry name" value="Met_Sox_Rdtase_MsrA_dom"/>
</dbReference>
<keyword evidence="7" id="KW-1185">Reference proteome</keyword>
<dbReference type="EMBL" id="BMYX01000007">
    <property type="protein sequence ID" value="GGY13253.1"/>
    <property type="molecule type" value="Genomic_DNA"/>
</dbReference>
<feature type="domain" description="Peptide methionine sulphoxide reductase MsrA" evidence="5">
    <location>
        <begin position="3"/>
        <end position="155"/>
    </location>
</feature>
<dbReference type="SUPFAM" id="SSF55068">
    <property type="entry name" value="Peptide methionine sulfoxide reductase"/>
    <property type="match status" value="1"/>
</dbReference>
<dbReference type="InterPro" id="IPR036509">
    <property type="entry name" value="Met_Sox_Rdtase_MsrA_sf"/>
</dbReference>
<evidence type="ECO:0000256" key="4">
    <source>
        <dbReference type="HAMAP-Rule" id="MF_01401"/>
    </source>
</evidence>
<dbReference type="HAMAP" id="MF_01401">
    <property type="entry name" value="MsrA"/>
    <property type="match status" value="1"/>
</dbReference>
<comment type="function">
    <text evidence="4">Has an important function as a repair enzyme for proteins that have been inactivated by oxidation. Catalyzes the reversible oxidation-reduction of methionine sulfoxide in proteins to methionine.</text>
</comment>
<dbReference type="PANTHER" id="PTHR43774:SF1">
    <property type="entry name" value="PEPTIDE METHIONINE SULFOXIDE REDUCTASE MSRA 2"/>
    <property type="match status" value="1"/>
</dbReference>
<dbReference type="PANTHER" id="PTHR43774">
    <property type="entry name" value="PEPTIDE METHIONINE SULFOXIDE REDUCTASE"/>
    <property type="match status" value="1"/>
</dbReference>
<feature type="active site" evidence="4">
    <location>
        <position position="10"/>
    </location>
</feature>
<evidence type="ECO:0000256" key="1">
    <source>
        <dbReference type="ARBA" id="ARBA00023002"/>
    </source>
</evidence>
<evidence type="ECO:0000256" key="2">
    <source>
        <dbReference type="ARBA" id="ARBA00047806"/>
    </source>
</evidence>
<comment type="caution">
    <text evidence="6">The sequence shown here is derived from an EMBL/GenBank/DDBJ whole genome shotgun (WGS) entry which is preliminary data.</text>
</comment>
<keyword evidence="1 4" id="KW-0560">Oxidoreductase</keyword>
<dbReference type="Proteomes" id="UP000645257">
    <property type="component" value="Unassembled WGS sequence"/>
</dbReference>
<dbReference type="Gene3D" id="3.30.1060.10">
    <property type="entry name" value="Peptide methionine sulphoxide reductase MsrA"/>
    <property type="match status" value="1"/>
</dbReference>
<accession>A0A918U9E7</accession>
<dbReference type="EC" id="1.8.4.11" evidence="4"/>
<dbReference type="GO" id="GO:0008113">
    <property type="term" value="F:peptide-methionine (S)-S-oxide reductase activity"/>
    <property type="evidence" value="ECO:0007669"/>
    <property type="project" value="UniProtKB-UniRule"/>
</dbReference>
<proteinExistence type="inferred from homology"/>
<gene>
    <name evidence="4 6" type="primary">msrA</name>
    <name evidence="6" type="ORF">GCM10011289_15650</name>
</gene>
<name>A0A918U9E7_9NEIS</name>
<reference evidence="6" key="2">
    <citation type="submission" date="2020-09" db="EMBL/GenBank/DDBJ databases">
        <authorList>
            <person name="Sun Q."/>
            <person name="Kim S."/>
        </authorList>
    </citation>
    <scope>NUCLEOTIDE SEQUENCE</scope>
    <source>
        <strain evidence="6">KCTC 32182</strain>
    </source>
</reference>
<comment type="catalytic activity">
    <reaction evidence="3 4">
        <text>[thioredoxin]-disulfide + L-methionine + H2O = L-methionine (S)-S-oxide + [thioredoxin]-dithiol</text>
        <dbReference type="Rhea" id="RHEA:19993"/>
        <dbReference type="Rhea" id="RHEA-COMP:10698"/>
        <dbReference type="Rhea" id="RHEA-COMP:10700"/>
        <dbReference type="ChEBI" id="CHEBI:15377"/>
        <dbReference type="ChEBI" id="CHEBI:29950"/>
        <dbReference type="ChEBI" id="CHEBI:50058"/>
        <dbReference type="ChEBI" id="CHEBI:57844"/>
        <dbReference type="ChEBI" id="CHEBI:58772"/>
        <dbReference type="EC" id="1.8.4.11"/>
    </reaction>
</comment>
<sequence length="176" mass="19837">MEKAILGGGCFWCLDTIFRRLKGVESVVSGYTGGHATDPDYRSVCEGLTGHAEVVEIMYDPSQIRYADLLEIFFAIHDPTTLNRQGYDTGTQYRSSIFTTDAAQEAEARHYVAQLEAKKIFDAPIVTQISPAGSFYPAEEEHQDYFERHGSAPYCRIVIAPKVRKFLEIFQNKLKS</sequence>
<dbReference type="Pfam" id="PF01625">
    <property type="entry name" value="PMSR"/>
    <property type="match status" value="1"/>
</dbReference>
<dbReference type="RefSeq" id="WP_189533018.1">
    <property type="nucleotide sequence ID" value="NZ_BMYX01000007.1"/>
</dbReference>
<protein>
    <recommendedName>
        <fullName evidence="4">Peptide methionine sulfoxide reductase MsrA</fullName>
        <shortName evidence="4">Protein-methionine-S-oxide reductase</shortName>
        <ecNumber evidence="4">1.8.4.11</ecNumber>
    </recommendedName>
    <alternativeName>
        <fullName evidence="4">Peptide-methionine (S)-S-oxide reductase</fullName>
        <shortName evidence="4">Peptide Met(O) reductase</shortName>
    </alternativeName>
</protein>
<comment type="similarity">
    <text evidence="4">Belongs to the MsrA Met sulfoxide reductase family.</text>
</comment>
<evidence type="ECO:0000256" key="3">
    <source>
        <dbReference type="ARBA" id="ARBA00048782"/>
    </source>
</evidence>
<dbReference type="NCBIfam" id="TIGR00401">
    <property type="entry name" value="msrA"/>
    <property type="match status" value="1"/>
</dbReference>
<reference evidence="6" key="1">
    <citation type="journal article" date="2014" name="Int. J. Syst. Evol. Microbiol.">
        <title>Complete genome sequence of Corynebacterium casei LMG S-19264T (=DSM 44701T), isolated from a smear-ripened cheese.</title>
        <authorList>
            <consortium name="US DOE Joint Genome Institute (JGI-PGF)"/>
            <person name="Walter F."/>
            <person name="Albersmeier A."/>
            <person name="Kalinowski J."/>
            <person name="Ruckert C."/>
        </authorList>
    </citation>
    <scope>NUCLEOTIDE SEQUENCE</scope>
    <source>
        <strain evidence="6">KCTC 32182</strain>
    </source>
</reference>
<organism evidence="6 7">
    <name type="scientific">Paludibacterium paludis</name>
    <dbReference type="NCBI Taxonomy" id="1225769"/>
    <lineage>
        <taxon>Bacteria</taxon>
        <taxon>Pseudomonadati</taxon>
        <taxon>Pseudomonadota</taxon>
        <taxon>Betaproteobacteria</taxon>
        <taxon>Neisseriales</taxon>
        <taxon>Chromobacteriaceae</taxon>
        <taxon>Paludibacterium</taxon>
    </lineage>
</organism>
<evidence type="ECO:0000259" key="5">
    <source>
        <dbReference type="Pfam" id="PF01625"/>
    </source>
</evidence>
<evidence type="ECO:0000313" key="7">
    <source>
        <dbReference type="Proteomes" id="UP000645257"/>
    </source>
</evidence>